<proteinExistence type="predicted"/>
<dbReference type="Proteomes" id="UP001054902">
    <property type="component" value="Unassembled WGS sequence"/>
</dbReference>
<comment type="caution">
    <text evidence="2">The sequence shown here is derived from an EMBL/GenBank/DDBJ whole genome shotgun (WGS) entry which is preliminary data.</text>
</comment>
<protein>
    <submittedName>
        <fullName evidence="2">Uncharacterized protein</fullName>
    </submittedName>
</protein>
<name>A0AAD3CVT1_9STRA</name>
<sequence length="227" mass="24616">MTEQESESTGLTSEHQRRLAELEGYIQDNDSRLEALLAPPEPNGSFNVISQGTEHANNASTYRQDARPASDNSGRRGGASLRNSKSSETGGDSKRNGSFQSFIESKSLIENIGILLLGLATSLYSLVVTAASTLFGSRKVTASTTETQRMVDILDGNGLTGSKVVIEDPQLSNLSDLVLIQHYPYENGERKALIDGQSKDRIESSVSFKEILSLIPRILFTAGLEIH</sequence>
<reference evidence="2 3" key="1">
    <citation type="journal article" date="2021" name="Sci. Rep.">
        <title>The genome of the diatom Chaetoceros tenuissimus carries an ancient integrated fragment of an extant virus.</title>
        <authorList>
            <person name="Hongo Y."/>
            <person name="Kimura K."/>
            <person name="Takaki Y."/>
            <person name="Yoshida Y."/>
            <person name="Baba S."/>
            <person name="Kobayashi G."/>
            <person name="Nagasaki K."/>
            <person name="Hano T."/>
            <person name="Tomaru Y."/>
        </authorList>
    </citation>
    <scope>NUCLEOTIDE SEQUENCE [LARGE SCALE GENOMIC DNA]</scope>
    <source>
        <strain evidence="2 3">NIES-3715</strain>
    </source>
</reference>
<dbReference type="EMBL" id="BLLK01000045">
    <property type="protein sequence ID" value="GFH52086.1"/>
    <property type="molecule type" value="Genomic_DNA"/>
</dbReference>
<evidence type="ECO:0000313" key="3">
    <source>
        <dbReference type="Proteomes" id="UP001054902"/>
    </source>
</evidence>
<feature type="compositionally biased region" description="Polar residues" evidence="1">
    <location>
        <begin position="44"/>
        <end position="63"/>
    </location>
</feature>
<accession>A0AAD3CVT1</accession>
<evidence type="ECO:0000256" key="1">
    <source>
        <dbReference type="SAM" id="MobiDB-lite"/>
    </source>
</evidence>
<dbReference type="AlphaFoldDB" id="A0AAD3CVT1"/>
<evidence type="ECO:0000313" key="2">
    <source>
        <dbReference type="EMBL" id="GFH52086.1"/>
    </source>
</evidence>
<keyword evidence="3" id="KW-1185">Reference proteome</keyword>
<feature type="region of interest" description="Disordered" evidence="1">
    <location>
        <begin position="1"/>
        <end position="97"/>
    </location>
</feature>
<feature type="compositionally biased region" description="Polar residues" evidence="1">
    <location>
        <begin position="81"/>
        <end position="97"/>
    </location>
</feature>
<organism evidence="2 3">
    <name type="scientific">Chaetoceros tenuissimus</name>
    <dbReference type="NCBI Taxonomy" id="426638"/>
    <lineage>
        <taxon>Eukaryota</taxon>
        <taxon>Sar</taxon>
        <taxon>Stramenopiles</taxon>
        <taxon>Ochrophyta</taxon>
        <taxon>Bacillariophyta</taxon>
        <taxon>Coscinodiscophyceae</taxon>
        <taxon>Chaetocerotophycidae</taxon>
        <taxon>Chaetocerotales</taxon>
        <taxon>Chaetocerotaceae</taxon>
        <taxon>Chaetoceros</taxon>
    </lineage>
</organism>
<gene>
    <name evidence="2" type="ORF">CTEN210_08562</name>
</gene>